<evidence type="ECO:0000313" key="2">
    <source>
        <dbReference type="Proteomes" id="UP000694726"/>
    </source>
</evidence>
<dbReference type="GO" id="GO:0071933">
    <property type="term" value="F:Arp2/3 complex binding"/>
    <property type="evidence" value="ECO:0007669"/>
    <property type="project" value="InterPro"/>
</dbReference>
<dbReference type="Ensembl" id="ENSSSCT00015065761.1">
    <property type="protein sequence ID" value="ENSSSCP00015026331.1"/>
    <property type="gene ID" value="ENSSSCG00015049257.1"/>
</dbReference>
<dbReference type="Ensembl" id="ENSSSCT00030053527.1">
    <property type="protein sequence ID" value="ENSSSCP00030024426.1"/>
    <property type="gene ID" value="ENSSSCG00030038446.1"/>
</dbReference>
<dbReference type="Ensembl" id="ENSSSCT00040081773.1">
    <property type="protein sequence ID" value="ENSSSCP00040035564.1"/>
    <property type="gene ID" value="ENSSSCG00040060036.1"/>
</dbReference>
<reference evidence="1" key="1">
    <citation type="submission" date="2025-05" db="UniProtKB">
        <authorList>
            <consortium name="Ensembl"/>
        </authorList>
    </citation>
    <scope>IDENTIFICATION</scope>
</reference>
<sequence>ISPDKQRDKLPEKLPRLDKYQNKYQHEKGSVTLPIVFLISNTLRIKPEIQLIYNGSEKEMLSHMELLKVVFVFYITAQVIDSICK</sequence>
<dbReference type="Proteomes" id="UP000694570">
    <property type="component" value="Unplaced"/>
</dbReference>
<accession>A0A8D0NZH4</accession>
<dbReference type="PANTHER" id="PTHR11249">
    <property type="entry name" value="GLIAL FACTOR NATURATION FACTOR"/>
    <property type="match status" value="1"/>
</dbReference>
<dbReference type="AlphaFoldDB" id="A0A8D0NZH4"/>
<dbReference type="PANTHER" id="PTHR11249:SF2">
    <property type="entry name" value="GLIA MATURATION FACTOR"/>
    <property type="match status" value="1"/>
</dbReference>
<dbReference type="GO" id="GO:0071846">
    <property type="term" value="P:actin filament debranching"/>
    <property type="evidence" value="ECO:0007669"/>
    <property type="project" value="InterPro"/>
</dbReference>
<dbReference type="Proteomes" id="UP000694722">
    <property type="component" value="Unplaced"/>
</dbReference>
<protein>
    <submittedName>
        <fullName evidence="1">Uncharacterized protein</fullName>
    </submittedName>
</protein>
<name>A0A8D0NZH4_PIG</name>
<dbReference type="InterPro" id="IPR011171">
    <property type="entry name" value="GMF"/>
</dbReference>
<dbReference type="Proteomes" id="UP000694726">
    <property type="component" value="Unplaced"/>
</dbReference>
<organism evidence="1 2">
    <name type="scientific">Sus scrofa</name>
    <name type="common">Pig</name>
    <dbReference type="NCBI Taxonomy" id="9823"/>
    <lineage>
        <taxon>Eukaryota</taxon>
        <taxon>Metazoa</taxon>
        <taxon>Chordata</taxon>
        <taxon>Craniata</taxon>
        <taxon>Vertebrata</taxon>
        <taxon>Euteleostomi</taxon>
        <taxon>Mammalia</taxon>
        <taxon>Eutheria</taxon>
        <taxon>Laurasiatheria</taxon>
        <taxon>Artiodactyla</taxon>
        <taxon>Suina</taxon>
        <taxon>Suidae</taxon>
        <taxon>Sus</taxon>
    </lineage>
</organism>
<evidence type="ECO:0000313" key="1">
    <source>
        <dbReference type="Ensembl" id="ENSSSCP00015026331.1"/>
    </source>
</evidence>
<proteinExistence type="predicted"/>